<dbReference type="PRINTS" id="PR00080">
    <property type="entry name" value="SDRFAMILY"/>
</dbReference>
<dbReference type="PANTHER" id="PTHR42760:SF115">
    <property type="entry name" value="3-OXOACYL-[ACYL-CARRIER-PROTEIN] REDUCTASE FABG"/>
    <property type="match status" value="1"/>
</dbReference>
<organism evidence="3 4">
    <name type="scientific">Acidisoma silvae</name>
    <dbReference type="NCBI Taxonomy" id="2802396"/>
    <lineage>
        <taxon>Bacteria</taxon>
        <taxon>Pseudomonadati</taxon>
        <taxon>Pseudomonadota</taxon>
        <taxon>Alphaproteobacteria</taxon>
        <taxon>Acetobacterales</taxon>
        <taxon>Acidocellaceae</taxon>
        <taxon>Acidisoma</taxon>
    </lineage>
</organism>
<dbReference type="SUPFAM" id="SSF51735">
    <property type="entry name" value="NAD(P)-binding Rossmann-fold domains"/>
    <property type="match status" value="1"/>
</dbReference>
<dbReference type="Proteomes" id="UP000708298">
    <property type="component" value="Unassembled WGS sequence"/>
</dbReference>
<reference evidence="3" key="1">
    <citation type="journal article" date="2021" name="Microorganisms">
        <title>Acidisoma silvae sp. nov. and Acidisomacellulosilytica sp. nov., Two Acidophilic Bacteria Isolated from Decaying Wood, Hydrolyzing Cellulose and Producing Poly-3-hydroxybutyrate.</title>
        <authorList>
            <person name="Mieszkin S."/>
            <person name="Pouder E."/>
            <person name="Uroz S."/>
            <person name="Simon-Colin C."/>
            <person name="Alain K."/>
        </authorList>
    </citation>
    <scope>NUCLEOTIDE SEQUENCE</scope>
    <source>
        <strain evidence="3">HW T2.11</strain>
    </source>
</reference>
<dbReference type="AlphaFoldDB" id="A0A963YU71"/>
<evidence type="ECO:0000313" key="3">
    <source>
        <dbReference type="EMBL" id="MCB8877146.1"/>
    </source>
</evidence>
<dbReference type="EMBL" id="JAESVB010000010">
    <property type="protein sequence ID" value="MCB8877146.1"/>
    <property type="molecule type" value="Genomic_DNA"/>
</dbReference>
<dbReference type="InterPro" id="IPR002347">
    <property type="entry name" value="SDR_fam"/>
</dbReference>
<reference evidence="3" key="2">
    <citation type="submission" date="2021-01" db="EMBL/GenBank/DDBJ databases">
        <authorList>
            <person name="Mieszkin S."/>
            <person name="Pouder E."/>
            <person name="Alain K."/>
        </authorList>
    </citation>
    <scope>NUCLEOTIDE SEQUENCE</scope>
    <source>
        <strain evidence="3">HW T2.11</strain>
    </source>
</reference>
<evidence type="ECO:0000256" key="1">
    <source>
        <dbReference type="ARBA" id="ARBA00006484"/>
    </source>
</evidence>
<keyword evidence="2" id="KW-0560">Oxidoreductase</keyword>
<evidence type="ECO:0000313" key="4">
    <source>
        <dbReference type="Proteomes" id="UP000708298"/>
    </source>
</evidence>
<dbReference type="RefSeq" id="WP_227322800.1">
    <property type="nucleotide sequence ID" value="NZ_JAESVB010000010.1"/>
</dbReference>
<dbReference type="InterPro" id="IPR036291">
    <property type="entry name" value="NAD(P)-bd_dom_sf"/>
</dbReference>
<gene>
    <name evidence="3" type="ORF">ASILVAE211_18265</name>
</gene>
<accession>A0A963YU71</accession>
<protein>
    <submittedName>
        <fullName evidence="3">SDR family oxidoreductase</fullName>
    </submittedName>
</protein>
<dbReference type="PANTHER" id="PTHR42760">
    <property type="entry name" value="SHORT-CHAIN DEHYDROGENASES/REDUCTASES FAMILY MEMBER"/>
    <property type="match status" value="1"/>
</dbReference>
<proteinExistence type="inferred from homology"/>
<sequence length="257" mass="27252">MSAETLYRLDGRVAVVTGAERGIGATIAEHFLALGATVVLADRSSSVRETAARLDPNGKRTSWLTLDVTDSSSLDAAADTVIQRHGAVDILAANAGISYEAAAIDHSDEIWRHALSVNLDGSFYSARAFARPMLQRGRGAIVLTSSIAGVKVVRPELHVGYDVAKAGVAHMTRVLGIEWAKQGLRVNAVGPGYTDTEMLADVGRTQPDVMKIWLEDMPNGRLLRKQEIASAVAFLASDAASGINGHVLMVDAGYSIS</sequence>
<dbReference type="Gene3D" id="3.40.50.720">
    <property type="entry name" value="NAD(P)-binding Rossmann-like Domain"/>
    <property type="match status" value="1"/>
</dbReference>
<dbReference type="Pfam" id="PF13561">
    <property type="entry name" value="adh_short_C2"/>
    <property type="match status" value="1"/>
</dbReference>
<keyword evidence="4" id="KW-1185">Reference proteome</keyword>
<comment type="similarity">
    <text evidence="1">Belongs to the short-chain dehydrogenases/reductases (SDR) family.</text>
</comment>
<dbReference type="PRINTS" id="PR00081">
    <property type="entry name" value="GDHRDH"/>
</dbReference>
<evidence type="ECO:0000256" key="2">
    <source>
        <dbReference type="ARBA" id="ARBA00023002"/>
    </source>
</evidence>
<dbReference type="FunFam" id="3.40.50.720:FF:000084">
    <property type="entry name" value="Short-chain dehydrogenase reductase"/>
    <property type="match status" value="1"/>
</dbReference>
<comment type="caution">
    <text evidence="3">The sequence shown here is derived from an EMBL/GenBank/DDBJ whole genome shotgun (WGS) entry which is preliminary data.</text>
</comment>
<name>A0A963YU71_9PROT</name>
<dbReference type="GO" id="GO:0016616">
    <property type="term" value="F:oxidoreductase activity, acting on the CH-OH group of donors, NAD or NADP as acceptor"/>
    <property type="evidence" value="ECO:0007669"/>
    <property type="project" value="TreeGrafter"/>
</dbReference>